<dbReference type="PANTHER" id="PTHR10223:SF0">
    <property type="entry name" value="26S PROTEASOME NON-ATPASE REGULATORY SUBUNIT 4"/>
    <property type="match status" value="1"/>
</dbReference>
<evidence type="ECO:0000256" key="1">
    <source>
        <dbReference type="SAM" id="MobiDB-lite"/>
    </source>
</evidence>
<dbReference type="GO" id="GO:0005829">
    <property type="term" value="C:cytosol"/>
    <property type="evidence" value="ECO:0007669"/>
    <property type="project" value="TreeGrafter"/>
</dbReference>
<dbReference type="Pfam" id="PF13519">
    <property type="entry name" value="VWA_2"/>
    <property type="match status" value="1"/>
</dbReference>
<dbReference type="GO" id="GO:0043161">
    <property type="term" value="P:proteasome-mediated ubiquitin-dependent protein catabolic process"/>
    <property type="evidence" value="ECO:0007669"/>
    <property type="project" value="TreeGrafter"/>
</dbReference>
<organism evidence="3 4">
    <name type="scientific">Plasmodium ovale curtisi</name>
    <dbReference type="NCBI Taxonomy" id="864141"/>
    <lineage>
        <taxon>Eukaryota</taxon>
        <taxon>Sar</taxon>
        <taxon>Alveolata</taxon>
        <taxon>Apicomplexa</taxon>
        <taxon>Aconoidasida</taxon>
        <taxon>Haemosporida</taxon>
        <taxon>Plasmodiidae</taxon>
        <taxon>Plasmodium</taxon>
        <taxon>Plasmodium (Plasmodium)</taxon>
    </lineage>
</organism>
<evidence type="ECO:0000259" key="2">
    <source>
        <dbReference type="Pfam" id="PF13519"/>
    </source>
</evidence>
<feature type="region of interest" description="Disordered" evidence="1">
    <location>
        <begin position="243"/>
        <end position="271"/>
    </location>
</feature>
<keyword evidence="3" id="KW-0647">Proteasome</keyword>
<dbReference type="EMBL" id="FLQU01000011">
    <property type="protein sequence ID" value="SBS79910.1"/>
    <property type="molecule type" value="Genomic_DNA"/>
</dbReference>
<feature type="region of interest" description="Disordered" evidence="1">
    <location>
        <begin position="472"/>
        <end position="505"/>
    </location>
</feature>
<name>A0A1A8VJZ1_PLAOA</name>
<feature type="compositionally biased region" description="Low complexity" evidence="1">
    <location>
        <begin position="257"/>
        <end position="268"/>
    </location>
</feature>
<dbReference type="AlphaFoldDB" id="A0A1A8VJZ1"/>
<dbReference type="GO" id="GO:0031593">
    <property type="term" value="F:polyubiquitin modification-dependent protein binding"/>
    <property type="evidence" value="ECO:0007669"/>
    <property type="project" value="TreeGrafter"/>
</dbReference>
<dbReference type="InterPro" id="IPR036465">
    <property type="entry name" value="vWFA_dom_sf"/>
</dbReference>
<dbReference type="PANTHER" id="PTHR10223">
    <property type="entry name" value="26S PROTEASOME NON-ATPASE REGULATORY SUBUNIT 4"/>
    <property type="match status" value="1"/>
</dbReference>
<dbReference type="GO" id="GO:0008540">
    <property type="term" value="C:proteasome regulatory particle, base subcomplex"/>
    <property type="evidence" value="ECO:0007669"/>
    <property type="project" value="TreeGrafter"/>
</dbReference>
<dbReference type="SUPFAM" id="SSF53300">
    <property type="entry name" value="vWA-like"/>
    <property type="match status" value="1"/>
</dbReference>
<feature type="compositionally biased region" description="Low complexity" evidence="1">
    <location>
        <begin position="413"/>
        <end position="432"/>
    </location>
</feature>
<sequence length="505" mass="55347">MVESMKIPSMSNIEATIICIDNSDYNRNEDIVPNRFLSQVSAMSLRRSHELPAELSSLKIDCVNVLCCNKTSVHYKNNIGILMMAGDKVKVKVSLTNDIGQLLSCIHDIKLDGTCDVVRSLLIAQLALKHRVDKNLDQRIILFVGSPFEVNEKQLIHTGKQLKKNNISVDIVSYGNVNSNRDKLVKLLDCVNNSNNCRLIECPENEINLSKFVLNSFLNNSDFGIGNMQDDEQLINAMQLSMEDNHQGNDGKGSSSGIGNTNTSGGTNDLPTIEEIENMKDIDNELKEALILSLKEYTEKNKSDAEAAVSAAAAVALEGSADANTGTVGVTSSSAGGLQFHRKKEENLTLVNESYKNNFDNDVDETKVEEDKEKKENESYEKVFKLDKDENIEETAKCTINEHIYNKEEDTETNTNSKSTTNTNTNTNITTKSKNDAVVSGEEAGDNNPSAIQDTNYISTILGKISPTVNVFTSTAAEGQPSDKPDGEEDDPEESKNGLGKNGKG</sequence>
<dbReference type="Gene3D" id="6.10.140.100">
    <property type="match status" value="1"/>
</dbReference>
<dbReference type="InterPro" id="IPR027040">
    <property type="entry name" value="PSMD4"/>
</dbReference>
<evidence type="ECO:0000313" key="4">
    <source>
        <dbReference type="Proteomes" id="UP000078560"/>
    </source>
</evidence>
<dbReference type="GO" id="GO:0005634">
    <property type="term" value="C:nucleus"/>
    <property type="evidence" value="ECO:0007669"/>
    <property type="project" value="TreeGrafter"/>
</dbReference>
<accession>A0A1A8VJZ1</accession>
<proteinExistence type="predicted"/>
<protein>
    <submittedName>
        <fullName evidence="3">26S proteasome regulatory subunit RPN10, putative (RPN10)</fullName>
    </submittedName>
</protein>
<gene>
    <name evidence="3" type="ORF">POVCU2_0000990</name>
</gene>
<dbReference type="Gene3D" id="3.40.50.410">
    <property type="entry name" value="von Willebrand factor, type A domain"/>
    <property type="match status" value="2"/>
</dbReference>
<dbReference type="Proteomes" id="UP000078560">
    <property type="component" value="Unassembled WGS sequence"/>
</dbReference>
<dbReference type="FunFam" id="3.40.50.410:FF:000005">
    <property type="entry name" value="26S proteasome non-ATPase regulatory subunit 4"/>
    <property type="match status" value="1"/>
</dbReference>
<feature type="domain" description="VWFA" evidence="2">
    <location>
        <begin position="16"/>
        <end position="145"/>
    </location>
</feature>
<reference evidence="4" key="1">
    <citation type="submission" date="2016-05" db="EMBL/GenBank/DDBJ databases">
        <authorList>
            <person name="Naeem Raeece"/>
        </authorList>
    </citation>
    <scope>NUCLEOTIDE SEQUENCE [LARGE SCALE GENOMIC DNA]</scope>
</reference>
<dbReference type="InterPro" id="IPR002035">
    <property type="entry name" value="VWF_A"/>
</dbReference>
<feature type="region of interest" description="Disordered" evidence="1">
    <location>
        <begin position="409"/>
        <end position="451"/>
    </location>
</feature>
<evidence type="ECO:0000313" key="3">
    <source>
        <dbReference type="EMBL" id="SBS79910.1"/>
    </source>
</evidence>